<evidence type="ECO:0000256" key="9">
    <source>
        <dbReference type="ARBA" id="ARBA00022824"/>
    </source>
</evidence>
<evidence type="ECO:0000256" key="11">
    <source>
        <dbReference type="ARBA" id="ARBA00023098"/>
    </source>
</evidence>
<proteinExistence type="predicted"/>
<evidence type="ECO:0000256" key="12">
    <source>
        <dbReference type="ARBA" id="ARBA00023136"/>
    </source>
</evidence>
<reference evidence="18" key="2">
    <citation type="submission" date="2021-11" db="EMBL/GenBank/DDBJ databases">
        <authorList>
            <consortium name="Genoscope - CEA"/>
            <person name="William W."/>
        </authorList>
    </citation>
    <scope>NUCLEOTIDE SEQUENCE</scope>
</reference>
<dbReference type="InterPro" id="IPR024960">
    <property type="entry name" value="PEMT/MFAP"/>
</dbReference>
<gene>
    <name evidence="17" type="ORF">PCAL00307_LOCUS4630</name>
    <name evidence="18" type="ORF">PECAL_2P20860</name>
</gene>
<dbReference type="OrthoDB" id="8300106at2759"/>
<keyword evidence="5" id="KW-0489">Methyltransferase</keyword>
<evidence type="ECO:0000256" key="4">
    <source>
        <dbReference type="ARBA" id="ARBA00022516"/>
    </source>
</evidence>
<evidence type="ECO:0000256" key="15">
    <source>
        <dbReference type="ARBA" id="ARBA00034137"/>
    </source>
</evidence>
<evidence type="ECO:0000256" key="6">
    <source>
        <dbReference type="ARBA" id="ARBA00022679"/>
    </source>
</evidence>
<dbReference type="GO" id="GO:0005789">
    <property type="term" value="C:endoplasmic reticulum membrane"/>
    <property type="evidence" value="ECO:0007669"/>
    <property type="project" value="UniProtKB-SubCell"/>
</dbReference>
<evidence type="ECO:0000256" key="10">
    <source>
        <dbReference type="ARBA" id="ARBA00022989"/>
    </source>
</evidence>
<feature type="transmembrane region" description="Helical" evidence="16">
    <location>
        <begin position="85"/>
        <end position="111"/>
    </location>
</feature>
<dbReference type="UniPathway" id="UPA00753"/>
<accession>A0A7S3ZP63</accession>
<name>A0A7S3ZP63_9STRA</name>
<dbReference type="Pfam" id="PF04191">
    <property type="entry name" value="PEMT"/>
    <property type="match status" value="1"/>
</dbReference>
<keyword evidence="8 16" id="KW-0812">Transmembrane</keyword>
<dbReference type="GO" id="GO:0000773">
    <property type="term" value="F:phosphatidyl-N-methylethanolamine N-methyltransferase activity"/>
    <property type="evidence" value="ECO:0007669"/>
    <property type="project" value="UniProtKB-EC"/>
</dbReference>
<keyword evidence="14" id="KW-1208">Phospholipid metabolism</keyword>
<protein>
    <recommendedName>
        <fullName evidence="15">phosphatidyl-N-methylethanolamine N-methyltransferase</fullName>
        <ecNumber evidence="15">2.1.1.71</ecNumber>
    </recommendedName>
</protein>
<evidence type="ECO:0000256" key="7">
    <source>
        <dbReference type="ARBA" id="ARBA00022691"/>
    </source>
</evidence>
<evidence type="ECO:0000313" key="17">
    <source>
        <dbReference type="EMBL" id="CAE0689196.1"/>
    </source>
</evidence>
<dbReference type="InterPro" id="IPR007318">
    <property type="entry name" value="Phopholipid_MeTrfase"/>
</dbReference>
<keyword evidence="10 16" id="KW-1133">Transmembrane helix</keyword>
<keyword evidence="13" id="KW-0594">Phospholipid biosynthesis</keyword>
<feature type="transmembrane region" description="Helical" evidence="16">
    <location>
        <begin position="47"/>
        <end position="65"/>
    </location>
</feature>
<dbReference type="EC" id="2.1.1.71" evidence="15"/>
<keyword evidence="7" id="KW-0949">S-adenosyl-L-methionine</keyword>
<dbReference type="AlphaFoldDB" id="A0A7S3ZP63"/>
<dbReference type="Proteomes" id="UP000789595">
    <property type="component" value="Unassembled WGS sequence"/>
</dbReference>
<evidence type="ECO:0000256" key="14">
    <source>
        <dbReference type="ARBA" id="ARBA00023264"/>
    </source>
</evidence>
<feature type="transmembrane region" description="Helical" evidence="16">
    <location>
        <begin position="132"/>
        <end position="152"/>
    </location>
</feature>
<reference evidence="17" key="1">
    <citation type="submission" date="2021-01" db="EMBL/GenBank/DDBJ databases">
        <authorList>
            <person name="Corre E."/>
            <person name="Pelletier E."/>
            <person name="Niang G."/>
            <person name="Scheremetjew M."/>
            <person name="Finn R."/>
            <person name="Kale V."/>
            <person name="Holt S."/>
            <person name="Cochrane G."/>
            <person name="Meng A."/>
            <person name="Brown T."/>
            <person name="Cohen L."/>
        </authorList>
    </citation>
    <scope>NUCLEOTIDE SEQUENCE</scope>
    <source>
        <strain evidence="17">CCMP1756</strain>
    </source>
</reference>
<evidence type="ECO:0000256" key="8">
    <source>
        <dbReference type="ARBA" id="ARBA00022692"/>
    </source>
</evidence>
<comment type="subcellular location">
    <subcellularLocation>
        <location evidence="1">Endoplasmic reticulum membrane</location>
        <topology evidence="1">Multi-pass membrane protein</topology>
    </subcellularLocation>
</comment>
<dbReference type="EMBL" id="CAKKNE010000002">
    <property type="protein sequence ID" value="CAH0368983.1"/>
    <property type="molecule type" value="Genomic_DNA"/>
</dbReference>
<comment type="pathway">
    <text evidence="3">Lipid metabolism.</text>
</comment>
<keyword evidence="4" id="KW-0444">Lipid biosynthesis</keyword>
<evidence type="ECO:0000256" key="16">
    <source>
        <dbReference type="SAM" id="Phobius"/>
    </source>
</evidence>
<keyword evidence="12 16" id="KW-0472">Membrane</keyword>
<comment type="pathway">
    <text evidence="2">Phospholipid metabolism; phosphatidylcholine biosynthesis.</text>
</comment>
<evidence type="ECO:0000313" key="18">
    <source>
        <dbReference type="EMBL" id="CAH0368983.1"/>
    </source>
</evidence>
<keyword evidence="11" id="KW-0443">Lipid metabolism</keyword>
<dbReference type="PANTHER" id="PTHR15458">
    <property type="entry name" value="PHOSPHATIDYLETHANOLAMINE N-METHYLTRANSFERASE"/>
    <property type="match status" value="1"/>
</dbReference>
<feature type="transmembrane region" description="Helical" evidence="16">
    <location>
        <begin position="164"/>
        <end position="187"/>
    </location>
</feature>
<evidence type="ECO:0000256" key="3">
    <source>
        <dbReference type="ARBA" id="ARBA00005189"/>
    </source>
</evidence>
<evidence type="ECO:0000313" key="19">
    <source>
        <dbReference type="Proteomes" id="UP000789595"/>
    </source>
</evidence>
<evidence type="ECO:0000256" key="13">
    <source>
        <dbReference type="ARBA" id="ARBA00023209"/>
    </source>
</evidence>
<evidence type="ECO:0000256" key="2">
    <source>
        <dbReference type="ARBA" id="ARBA00004969"/>
    </source>
</evidence>
<dbReference type="EMBL" id="HBIW01005615">
    <property type="protein sequence ID" value="CAE0689196.1"/>
    <property type="molecule type" value="Transcribed_RNA"/>
</dbReference>
<keyword evidence="6" id="KW-0808">Transferase</keyword>
<keyword evidence="19" id="KW-1185">Reference proteome</keyword>
<dbReference type="PANTHER" id="PTHR15458:SF5">
    <property type="entry name" value="PHOSPHATIDYLETHANOLAMINE N-METHYLTRANSFERASE"/>
    <property type="match status" value="1"/>
</dbReference>
<dbReference type="GO" id="GO:0032259">
    <property type="term" value="P:methylation"/>
    <property type="evidence" value="ECO:0007669"/>
    <property type="project" value="UniProtKB-KW"/>
</dbReference>
<evidence type="ECO:0000256" key="5">
    <source>
        <dbReference type="ARBA" id="ARBA00022603"/>
    </source>
</evidence>
<keyword evidence="9" id="KW-0256">Endoplasmic reticulum</keyword>
<evidence type="ECO:0000256" key="1">
    <source>
        <dbReference type="ARBA" id="ARBA00004477"/>
    </source>
</evidence>
<dbReference type="GO" id="GO:0006656">
    <property type="term" value="P:phosphatidylcholine biosynthetic process"/>
    <property type="evidence" value="ECO:0007669"/>
    <property type="project" value="UniProtKB-UniPathway"/>
</dbReference>
<sequence>MSTTTVLTTEKPRQWLARLRVGKRDDDYIPERLKHAARPATKPDRTLQLVFALGVLVPFLAFAFLDPAGARDAFALQYATLAQLPSYIMTGPFVAAVLCLCVERVCYTLVWCCPKAFAEFCSKHNLGAPVDVIVRLFGVNKFFQLLGFAHLYLLGGLAPPSSLFALGVGATLVVWGQALNVGIYRAIGKAGVYYGYKFGVAVPWCTGFPFTLGLAHPQYLGSAATAYGCVLLSLTAAHVPGGYGGLAHAQALLYAYMAYVEHNL</sequence>
<organism evidence="17">
    <name type="scientific">Pelagomonas calceolata</name>
    <dbReference type="NCBI Taxonomy" id="35677"/>
    <lineage>
        <taxon>Eukaryota</taxon>
        <taxon>Sar</taxon>
        <taxon>Stramenopiles</taxon>
        <taxon>Ochrophyta</taxon>
        <taxon>Pelagophyceae</taxon>
        <taxon>Pelagomonadales</taxon>
        <taxon>Pelagomonadaceae</taxon>
        <taxon>Pelagomonas</taxon>
    </lineage>
</organism>